<dbReference type="RefSeq" id="XP_009525066.1">
    <property type="nucleotide sequence ID" value="XM_009526771.1"/>
</dbReference>
<sequence>MLLLAVLAFHASSDTLVAAELRRDASLGSSHIHRRLRGIDAHFPDSEDRGDVVTSLVKSIQVQKWFLTGKTDDFVKKALNLNGLSNKAMEASPNYKYYVKFFLKTEPQRFKDWLNEGKGGLPTHWAWARLGLRNMDPATRDQSAAYKAYMRYAKHFDDDMYQRVLKNRRQAFRVVIGPFPDETSALIRLWVATKRPDWYVEKMLGTLPMAPPGHLGEHYFKEYMHQLMLREQAARKRGK</sequence>
<evidence type="ECO:0000256" key="1">
    <source>
        <dbReference type="SAM" id="SignalP"/>
    </source>
</evidence>
<gene>
    <name evidence="2" type="primary">Avh</name>
</gene>
<dbReference type="KEGG" id="psoj:PHYSODRAFT_285719"/>
<name>E0W5F4_PHYSO</name>
<protein>
    <submittedName>
        <fullName evidence="2">Avh366</fullName>
    </submittedName>
</protein>
<dbReference type="OrthoDB" id="119380at2759"/>
<dbReference type="VEuPathDB" id="FungiDB:PHYSODRAFT_285719"/>
<feature type="signal peptide" evidence="1">
    <location>
        <begin position="1"/>
        <end position="18"/>
    </location>
</feature>
<accession>E0W5F4</accession>
<proteinExistence type="predicted"/>
<evidence type="ECO:0000313" key="3">
    <source>
        <dbReference type="EMBL" id="AEK81262.1"/>
    </source>
</evidence>
<reference evidence="2" key="1">
    <citation type="journal article" date="2011" name="Plant Cell">
        <title>Transcriptional programming and functional interactions within the Phytophthora sojae RXLR effector repertoire.</title>
        <authorList>
            <person name="Wang Q."/>
            <person name="Han C."/>
            <person name="Ferreira A.O."/>
            <person name="Yu X."/>
            <person name="Ye W."/>
            <person name="Tripathy S."/>
            <person name="Kale S.D."/>
            <person name="Gu B."/>
            <person name="Sheng Y."/>
            <person name="Sui Y."/>
            <person name="Wang X."/>
            <person name="Zhang Z."/>
            <person name="Cheng B."/>
            <person name="Dong S."/>
            <person name="Shan W."/>
            <person name="Zheng X."/>
            <person name="Dou D."/>
            <person name="Tyler B.M."/>
            <person name="Wang Y."/>
        </authorList>
    </citation>
    <scope>NUCLEOTIDE SEQUENCE</scope>
    <source>
        <strain evidence="2">P7064</strain>
        <strain evidence="3">P7074</strain>
        <strain evidence="4">P7076</strain>
    </source>
</reference>
<dbReference type="OMA" id="ARIRIWI"/>
<dbReference type="EMBL" id="JN254448">
    <property type="protein sequence ID" value="AEK81261.1"/>
    <property type="molecule type" value="Genomic_DNA"/>
</dbReference>
<dbReference type="AlphaFoldDB" id="E0W5F4"/>
<dbReference type="SMR" id="E0W5F4"/>
<organism evidence="2">
    <name type="scientific">Phytophthora sojae</name>
    <name type="common">Soybean stem and root rot agent</name>
    <name type="synonym">Phytophthora megasperma f. sp. glycines</name>
    <dbReference type="NCBI Taxonomy" id="67593"/>
    <lineage>
        <taxon>Eukaryota</taxon>
        <taxon>Sar</taxon>
        <taxon>Stramenopiles</taxon>
        <taxon>Oomycota</taxon>
        <taxon>Peronosporomycetes</taxon>
        <taxon>Peronosporales</taxon>
        <taxon>Peronosporaceae</taxon>
        <taxon>Phytophthora</taxon>
    </lineage>
</organism>
<dbReference type="EMBL" id="JN254450">
    <property type="protein sequence ID" value="AEK81263.1"/>
    <property type="molecule type" value="Genomic_DNA"/>
</dbReference>
<keyword evidence="1" id="KW-0732">Signal</keyword>
<dbReference type="EMBL" id="JN254449">
    <property type="protein sequence ID" value="AEK81262.1"/>
    <property type="molecule type" value="Genomic_DNA"/>
</dbReference>
<evidence type="ECO:0000313" key="4">
    <source>
        <dbReference type="EMBL" id="AEK81263.1"/>
    </source>
</evidence>
<feature type="chain" id="PRO_5007652917" evidence="1">
    <location>
        <begin position="19"/>
        <end position="239"/>
    </location>
</feature>
<evidence type="ECO:0000313" key="2">
    <source>
        <dbReference type="EMBL" id="AEK81261.1"/>
    </source>
</evidence>